<dbReference type="SUPFAM" id="SSF53335">
    <property type="entry name" value="S-adenosyl-L-methionine-dependent methyltransferases"/>
    <property type="match status" value="1"/>
</dbReference>
<dbReference type="GO" id="GO:0032259">
    <property type="term" value="P:methylation"/>
    <property type="evidence" value="ECO:0007669"/>
    <property type="project" value="UniProtKB-KW"/>
</dbReference>
<dbReference type="InterPro" id="IPR029044">
    <property type="entry name" value="Nucleotide-diphossugar_trans"/>
</dbReference>
<gene>
    <name evidence="2" type="ORF">TM448B02367_0008</name>
</gene>
<dbReference type="Gene3D" id="3.90.550.10">
    <property type="entry name" value="Spore Coat Polysaccharide Biosynthesis Protein SpsA, Chain A"/>
    <property type="match status" value="1"/>
</dbReference>
<keyword evidence="2" id="KW-0808">Transferase</keyword>
<dbReference type="InterPro" id="IPR013216">
    <property type="entry name" value="Methyltransf_11"/>
</dbReference>
<dbReference type="AlphaFoldDB" id="A0A6M3XTQ3"/>
<protein>
    <submittedName>
        <fullName evidence="2">Putative methyltransferase</fullName>
    </submittedName>
</protein>
<evidence type="ECO:0000313" key="2">
    <source>
        <dbReference type="EMBL" id="QJI01237.1"/>
    </source>
</evidence>
<accession>A0A6M3XTQ3</accession>
<dbReference type="EMBL" id="MT144908">
    <property type="protein sequence ID" value="QJI01237.1"/>
    <property type="molecule type" value="Genomic_DNA"/>
</dbReference>
<dbReference type="Pfam" id="PF08241">
    <property type="entry name" value="Methyltransf_11"/>
    <property type="match status" value="1"/>
</dbReference>
<reference evidence="2" key="1">
    <citation type="submission" date="2020-03" db="EMBL/GenBank/DDBJ databases">
        <title>The deep terrestrial virosphere.</title>
        <authorList>
            <person name="Holmfeldt K."/>
            <person name="Nilsson E."/>
            <person name="Simone D."/>
            <person name="Lopez-Fernandez M."/>
            <person name="Wu X."/>
            <person name="de Brujin I."/>
            <person name="Lundin D."/>
            <person name="Andersson A."/>
            <person name="Bertilsson S."/>
            <person name="Dopson M."/>
        </authorList>
    </citation>
    <scope>NUCLEOTIDE SEQUENCE</scope>
    <source>
        <strain evidence="2">TM448B02367</strain>
    </source>
</reference>
<feature type="domain" description="Methyltransferase type 11" evidence="1">
    <location>
        <begin position="197"/>
        <end position="249"/>
    </location>
</feature>
<name>A0A6M3XTQ3_9ZZZZ</name>
<organism evidence="2">
    <name type="scientific">viral metagenome</name>
    <dbReference type="NCBI Taxonomy" id="1070528"/>
    <lineage>
        <taxon>unclassified sequences</taxon>
        <taxon>metagenomes</taxon>
        <taxon>organismal metagenomes</taxon>
    </lineage>
</organism>
<keyword evidence="2" id="KW-0489">Methyltransferase</keyword>
<dbReference type="InterPro" id="IPR029063">
    <property type="entry name" value="SAM-dependent_MTases_sf"/>
</dbReference>
<sequence length="320" mass="36549">MPSEIFVPKEIRQGNVRGIVDVTNNLIDKCITENWDYLWIVEGDVIVPPHALKTLLNSDVDIALGCYPYHTIPDLVMAGFFYEENGIVKIRNLLYEEVEENVFEGMVFAGIGCALIKRSFLVESRLRFVCAPEKMGHDLEFLYNAQKLGYKVKLHGDVVCEHVPSYLPNHRFTVKVNIGCGQRHFRNNINVDVRRNVKPNVLCDVRCLPFRKNCVGAASALHVLEHFSSLEHDAILTEWLRVLEPNGILEVECPDISKAFQSEMKMDILYGEQDYPGNIHKWGFTQETLKKLLEAHGLKTVSMGYMSHGPMINSYVRVRK</sequence>
<proteinExistence type="predicted"/>
<dbReference type="Gene3D" id="3.40.50.150">
    <property type="entry name" value="Vaccinia Virus protein VP39"/>
    <property type="match status" value="1"/>
</dbReference>
<dbReference type="SUPFAM" id="SSF53448">
    <property type="entry name" value="Nucleotide-diphospho-sugar transferases"/>
    <property type="match status" value="1"/>
</dbReference>
<dbReference type="GO" id="GO:0008757">
    <property type="term" value="F:S-adenosylmethionine-dependent methyltransferase activity"/>
    <property type="evidence" value="ECO:0007669"/>
    <property type="project" value="InterPro"/>
</dbReference>
<evidence type="ECO:0000259" key="1">
    <source>
        <dbReference type="Pfam" id="PF08241"/>
    </source>
</evidence>